<evidence type="ECO:0000256" key="1">
    <source>
        <dbReference type="SAM" id="MobiDB-lite"/>
    </source>
</evidence>
<dbReference type="OMA" id="KWHYDGS"/>
<reference evidence="3" key="1">
    <citation type="journal article" date="2010" name="Genome Biol.">
        <title>Genome sequence of the necrotrophic plant pathogen Pythium ultimum reveals original pathogenicity mechanisms and effector repertoire.</title>
        <authorList>
            <person name="Levesque C.A."/>
            <person name="Brouwer H."/>
            <person name="Cano L."/>
            <person name="Hamilton J.P."/>
            <person name="Holt C."/>
            <person name="Huitema E."/>
            <person name="Raffaele S."/>
            <person name="Robideau G.P."/>
            <person name="Thines M."/>
            <person name="Win J."/>
            <person name="Zerillo M.M."/>
            <person name="Beakes G.W."/>
            <person name="Boore J.L."/>
            <person name="Busam D."/>
            <person name="Dumas B."/>
            <person name="Ferriera S."/>
            <person name="Fuerstenberg S.I."/>
            <person name="Gachon C.M."/>
            <person name="Gaulin E."/>
            <person name="Govers F."/>
            <person name="Grenville-Briggs L."/>
            <person name="Horner N."/>
            <person name="Hostetler J."/>
            <person name="Jiang R.H."/>
            <person name="Johnson J."/>
            <person name="Krajaejun T."/>
            <person name="Lin H."/>
            <person name="Meijer H.J."/>
            <person name="Moore B."/>
            <person name="Morris P."/>
            <person name="Phuntmart V."/>
            <person name="Puiu D."/>
            <person name="Shetty J."/>
            <person name="Stajich J.E."/>
            <person name="Tripathy S."/>
            <person name="Wawra S."/>
            <person name="van West P."/>
            <person name="Whitty B.R."/>
            <person name="Coutinho P.M."/>
            <person name="Henrissat B."/>
            <person name="Martin F."/>
            <person name="Thomas P.D."/>
            <person name="Tyler B.M."/>
            <person name="De Vries R.P."/>
            <person name="Kamoun S."/>
            <person name="Yandell M."/>
            <person name="Tisserat N."/>
            <person name="Buell C.R."/>
        </authorList>
    </citation>
    <scope>NUCLEOTIDE SEQUENCE</scope>
    <source>
        <strain evidence="3">DAOM:BR144</strain>
    </source>
</reference>
<dbReference type="Proteomes" id="UP000019132">
    <property type="component" value="Unassembled WGS sequence"/>
</dbReference>
<reference evidence="2" key="3">
    <citation type="submission" date="2015-02" db="UniProtKB">
        <authorList>
            <consortium name="EnsemblProtists"/>
        </authorList>
    </citation>
    <scope>IDENTIFICATION</scope>
    <source>
        <strain evidence="2">DAOM BR144</strain>
    </source>
</reference>
<evidence type="ECO:0000313" key="3">
    <source>
        <dbReference type="Proteomes" id="UP000019132"/>
    </source>
</evidence>
<reference evidence="3" key="2">
    <citation type="submission" date="2010-04" db="EMBL/GenBank/DDBJ databases">
        <authorList>
            <person name="Buell R."/>
            <person name="Hamilton J."/>
            <person name="Hostetler J."/>
        </authorList>
    </citation>
    <scope>NUCLEOTIDE SEQUENCE [LARGE SCALE GENOMIC DNA]</scope>
    <source>
        <strain evidence="3">DAOM:BR144</strain>
    </source>
</reference>
<dbReference type="AlphaFoldDB" id="K3WCL3"/>
<dbReference type="InParanoid" id="K3WCL3"/>
<sequence length="153" mass="17001">MVVQKVTARVQRWQLLARYYVNKWHYDGSKWAERAWYGERKNSAASVASVPFMITRNMRAQLEQAGFPAQEISSLVPTVAHQLLTEKVTYAQYVAQKQKEIAELAAQAAEKLAQEEAQAQTTTAGASDGGLLIVPQQPVELDEEARLASTPTP</sequence>
<accession>K3WCL3</accession>
<dbReference type="eggNOG" id="ENOG502S9ZD">
    <property type="taxonomic scope" value="Eukaryota"/>
</dbReference>
<keyword evidence="3" id="KW-1185">Reference proteome</keyword>
<evidence type="ECO:0000313" key="2">
    <source>
        <dbReference type="EnsemblProtists" id="PYU1_T002704"/>
    </source>
</evidence>
<organism evidence="2 3">
    <name type="scientific">Globisporangium ultimum (strain ATCC 200006 / CBS 805.95 / DAOM BR144)</name>
    <name type="common">Pythium ultimum</name>
    <dbReference type="NCBI Taxonomy" id="431595"/>
    <lineage>
        <taxon>Eukaryota</taxon>
        <taxon>Sar</taxon>
        <taxon>Stramenopiles</taxon>
        <taxon>Oomycota</taxon>
        <taxon>Peronosporomycetes</taxon>
        <taxon>Pythiales</taxon>
        <taxon>Pythiaceae</taxon>
        <taxon>Globisporangium</taxon>
    </lineage>
</organism>
<feature type="compositionally biased region" description="Low complexity" evidence="1">
    <location>
        <begin position="115"/>
        <end position="124"/>
    </location>
</feature>
<protein>
    <submittedName>
        <fullName evidence="2">Uncharacterized protein</fullName>
    </submittedName>
</protein>
<dbReference type="EMBL" id="GL376628">
    <property type="status" value="NOT_ANNOTATED_CDS"/>
    <property type="molecule type" value="Genomic_DNA"/>
</dbReference>
<dbReference type="VEuPathDB" id="FungiDB:PYU1_G002701"/>
<dbReference type="HOGENOM" id="CLU_1589700_0_0_1"/>
<dbReference type="EnsemblProtists" id="PYU1_T002704">
    <property type="protein sequence ID" value="PYU1_T002704"/>
    <property type="gene ID" value="PYU1_G002701"/>
</dbReference>
<name>K3WCL3_GLOUD</name>
<feature type="region of interest" description="Disordered" evidence="1">
    <location>
        <begin position="115"/>
        <end position="153"/>
    </location>
</feature>
<proteinExistence type="predicted"/>